<dbReference type="PROSITE" id="PS51255">
    <property type="entry name" value="ADPK"/>
    <property type="match status" value="1"/>
</dbReference>
<dbReference type="RefSeq" id="WP_231488996.1">
    <property type="nucleotide sequence ID" value="NZ_BAAAZO010000002.1"/>
</dbReference>
<evidence type="ECO:0000313" key="7">
    <source>
        <dbReference type="EMBL" id="GAA3599361.1"/>
    </source>
</evidence>
<evidence type="ECO:0008006" key="9">
    <source>
        <dbReference type="Google" id="ProtNLM"/>
    </source>
</evidence>
<accession>A0ABP6Z5N9</accession>
<keyword evidence="8" id="KW-1185">Reference proteome</keyword>
<evidence type="ECO:0000256" key="5">
    <source>
        <dbReference type="ARBA" id="ARBA00022842"/>
    </source>
</evidence>
<evidence type="ECO:0000256" key="6">
    <source>
        <dbReference type="ARBA" id="ARBA00023152"/>
    </source>
</evidence>
<keyword evidence="2" id="KW-0808">Transferase</keyword>
<keyword evidence="4" id="KW-0418">Kinase</keyword>
<gene>
    <name evidence="7" type="ORF">GCM10022223_13510</name>
</gene>
<evidence type="ECO:0000256" key="4">
    <source>
        <dbReference type="ARBA" id="ARBA00022777"/>
    </source>
</evidence>
<keyword evidence="5" id="KW-0460">Magnesium</keyword>
<dbReference type="InterPro" id="IPR029056">
    <property type="entry name" value="Ribokinase-like"/>
</dbReference>
<keyword evidence="3" id="KW-0479">Metal-binding</keyword>
<protein>
    <recommendedName>
        <fullName evidence="9">ADP-dependent phosphofructokinase/glucokinase</fullName>
    </recommendedName>
</protein>
<comment type="caution">
    <text evidence="7">The sequence shown here is derived from an EMBL/GenBank/DDBJ whole genome shotgun (WGS) entry which is preliminary data.</text>
</comment>
<evidence type="ECO:0000256" key="3">
    <source>
        <dbReference type="ARBA" id="ARBA00022723"/>
    </source>
</evidence>
<evidence type="ECO:0000256" key="1">
    <source>
        <dbReference type="ARBA" id="ARBA00022490"/>
    </source>
</evidence>
<dbReference type="PANTHER" id="PTHR21208:SF1">
    <property type="entry name" value="ADP-DEPENDENT GLUCOKINASE"/>
    <property type="match status" value="1"/>
</dbReference>
<reference evidence="8" key="1">
    <citation type="journal article" date="2019" name="Int. J. Syst. Evol. Microbiol.">
        <title>The Global Catalogue of Microorganisms (GCM) 10K type strain sequencing project: providing services to taxonomists for standard genome sequencing and annotation.</title>
        <authorList>
            <consortium name="The Broad Institute Genomics Platform"/>
            <consortium name="The Broad Institute Genome Sequencing Center for Infectious Disease"/>
            <person name="Wu L."/>
            <person name="Ma J."/>
        </authorList>
    </citation>
    <scope>NUCLEOTIDE SEQUENCE [LARGE SCALE GENOMIC DNA]</scope>
    <source>
        <strain evidence="8">JCM 16902</strain>
    </source>
</reference>
<keyword evidence="6" id="KW-0324">Glycolysis</keyword>
<dbReference type="SUPFAM" id="SSF53613">
    <property type="entry name" value="Ribokinase-like"/>
    <property type="match status" value="1"/>
</dbReference>
<evidence type="ECO:0000313" key="8">
    <source>
        <dbReference type="Proteomes" id="UP001501074"/>
    </source>
</evidence>
<dbReference type="Pfam" id="PF04587">
    <property type="entry name" value="ADP_PFK_GK"/>
    <property type="match status" value="1"/>
</dbReference>
<dbReference type="EMBL" id="BAAAZO010000002">
    <property type="protein sequence ID" value="GAA3599361.1"/>
    <property type="molecule type" value="Genomic_DNA"/>
</dbReference>
<dbReference type="Proteomes" id="UP001501074">
    <property type="component" value="Unassembled WGS sequence"/>
</dbReference>
<dbReference type="PANTHER" id="PTHR21208">
    <property type="entry name" value="ADP-DEPENDENT GLUCOKINASE"/>
    <property type="match status" value="1"/>
</dbReference>
<name>A0ABP6Z5N9_9ACTN</name>
<keyword evidence="1" id="KW-0963">Cytoplasm</keyword>
<evidence type="ECO:0000256" key="2">
    <source>
        <dbReference type="ARBA" id="ARBA00022679"/>
    </source>
</evidence>
<organism evidence="7 8">
    <name type="scientific">Kineosporia mesophila</name>
    <dbReference type="NCBI Taxonomy" id="566012"/>
    <lineage>
        <taxon>Bacteria</taxon>
        <taxon>Bacillati</taxon>
        <taxon>Actinomycetota</taxon>
        <taxon>Actinomycetes</taxon>
        <taxon>Kineosporiales</taxon>
        <taxon>Kineosporiaceae</taxon>
        <taxon>Kineosporia</taxon>
    </lineage>
</organism>
<dbReference type="InterPro" id="IPR007666">
    <property type="entry name" value="ADP_PFK/GK"/>
</dbReference>
<proteinExistence type="predicted"/>
<dbReference type="Gene3D" id="3.40.1190.20">
    <property type="match status" value="1"/>
</dbReference>
<sequence>MTSRVVLGLGGCVDYEIRLTSRGLERLVREHGVRVADLEHQGYPEHQDQGTPVVASITDERDLLVSVLRYLRRGGGGEHFVASPAALESFAARFPRCVALGGTSVRAGFTLDRLGLASTLHLVTMNEHFRRLLPASTDYVCSSPHDSLYPHLIVQYEAGLRVRAGDIDLVAPFPNRLIYVNDVANEELLLSDELGALLADARLFLISGFNAVREADLLDARLGTMHRDMERLPTGAFVYYEDAAFHEPVFRARVREAVLGRVDVYGLNEDEMQAYLGRAVDLQSAPEVGAALGELHRLIPAPVLVVHTKYWSAALGSQAPQYVGALEAGMLMASVRYLHGDTFTDEQMSAVAALPRRERSASFANELEALAALSGAVLRCRAAWALETGVPTTVGLGDTFVGGFLSAVLRERANVWTS</sequence>